<feature type="region of interest" description="Disordered" evidence="1">
    <location>
        <begin position="82"/>
        <end position="101"/>
    </location>
</feature>
<dbReference type="InterPro" id="IPR025676">
    <property type="entry name" value="Clr5_dom"/>
</dbReference>
<dbReference type="EMBL" id="AGUE01000171">
    <property type="protein sequence ID" value="EHK97831.1"/>
    <property type="molecule type" value="Genomic_DNA"/>
</dbReference>
<name>H0EUF7_GLAL7</name>
<evidence type="ECO:0000259" key="2">
    <source>
        <dbReference type="Pfam" id="PF14420"/>
    </source>
</evidence>
<keyword evidence="4" id="KW-1185">Reference proteome</keyword>
<feature type="compositionally biased region" description="Basic and acidic residues" evidence="1">
    <location>
        <begin position="90"/>
        <end position="101"/>
    </location>
</feature>
<feature type="domain" description="Clr5" evidence="2">
    <location>
        <begin position="7"/>
        <end position="61"/>
    </location>
</feature>
<gene>
    <name evidence="3" type="ORF">M7I_6414</name>
</gene>
<dbReference type="Pfam" id="PF14420">
    <property type="entry name" value="Clr5"/>
    <property type="match status" value="1"/>
</dbReference>
<proteinExistence type="predicted"/>
<organism evidence="3 4">
    <name type="scientific">Glarea lozoyensis (strain ATCC 74030 / MF5533)</name>
    <dbReference type="NCBI Taxonomy" id="1104152"/>
    <lineage>
        <taxon>Eukaryota</taxon>
        <taxon>Fungi</taxon>
        <taxon>Dikarya</taxon>
        <taxon>Ascomycota</taxon>
        <taxon>Pezizomycotina</taxon>
        <taxon>Leotiomycetes</taxon>
        <taxon>Helotiales</taxon>
        <taxon>Helotiaceae</taxon>
        <taxon>Glarea</taxon>
    </lineage>
</organism>
<dbReference type="AlphaFoldDB" id="H0EUF7"/>
<evidence type="ECO:0000313" key="3">
    <source>
        <dbReference type="EMBL" id="EHK97831.1"/>
    </source>
</evidence>
<reference evidence="3 4" key="1">
    <citation type="journal article" date="2012" name="Eukaryot. Cell">
        <title>Genome sequence of the fungus Glarea lozoyensis: the first genome sequence of a species from the Helotiaceae family.</title>
        <authorList>
            <person name="Youssar L."/>
            <person name="Gruening B.A."/>
            <person name="Erxleben A."/>
            <person name="Guenther S."/>
            <person name="Huettel W."/>
        </authorList>
    </citation>
    <scope>NUCLEOTIDE SEQUENCE [LARGE SCALE GENOMIC DNA]</scope>
    <source>
        <strain evidence="4">ATCC 74030 / MF5533</strain>
    </source>
</reference>
<dbReference type="HOGENOM" id="CLU_1001345_0_0_1"/>
<protein>
    <recommendedName>
        <fullName evidence="2">Clr5 domain-containing protein</fullName>
    </recommendedName>
</protein>
<dbReference type="PANTHER" id="PTHR38788:SF3">
    <property type="entry name" value="CLR5 DOMAIN-CONTAINING PROTEIN"/>
    <property type="match status" value="1"/>
</dbReference>
<dbReference type="InterPro" id="IPR036770">
    <property type="entry name" value="Ankyrin_rpt-contain_sf"/>
</dbReference>
<comment type="caution">
    <text evidence="3">The sequence shown here is derived from an EMBL/GenBank/DDBJ whole genome shotgun (WGS) entry which is preliminary data.</text>
</comment>
<dbReference type="PANTHER" id="PTHR38788">
    <property type="entry name" value="CLR5 DOMAIN-CONTAINING PROTEIN"/>
    <property type="match status" value="1"/>
</dbReference>
<evidence type="ECO:0000256" key="1">
    <source>
        <dbReference type="SAM" id="MobiDB-lite"/>
    </source>
</evidence>
<sequence>MSRPNSSHEWDRFKNIIYDLYIVKKYSLEGPKGVMKVMEDRYNFKATKAQYEKKLRDWGFQLKDTISNLAVLTIHGRYLDQETDSEQDSDERVWEEGEEGEERKEVEKCSIAAQEFPERKDEDFLALVQFLLDKGAAVNPLTDDSCNSPAVGSSEPPVYDDDIDHILYYRHSPLTAASRYGNVYLIEIFLENHANVRFLTGQKTSALHVEMQKAILFAAISTGDNTAIKYIFSYSSSNGSTLFSKLAGMEERPVSGLQCLDFFMLGQSSTIGYQERRR</sequence>
<dbReference type="InParanoid" id="H0EUF7"/>
<dbReference type="SUPFAM" id="SSF48403">
    <property type="entry name" value="Ankyrin repeat"/>
    <property type="match status" value="1"/>
</dbReference>
<dbReference type="Proteomes" id="UP000005446">
    <property type="component" value="Unassembled WGS sequence"/>
</dbReference>
<dbReference type="OrthoDB" id="539213at2759"/>
<evidence type="ECO:0000313" key="4">
    <source>
        <dbReference type="Proteomes" id="UP000005446"/>
    </source>
</evidence>
<dbReference type="Gene3D" id="1.25.40.20">
    <property type="entry name" value="Ankyrin repeat-containing domain"/>
    <property type="match status" value="1"/>
</dbReference>
<accession>H0EUF7</accession>